<dbReference type="RefSeq" id="WP_105482048.1">
    <property type="nucleotide sequence ID" value="NZ_NIGF01000001.1"/>
</dbReference>
<feature type="transmembrane region" description="Helical" evidence="1">
    <location>
        <begin position="64"/>
        <end position="86"/>
    </location>
</feature>
<dbReference type="AlphaFoldDB" id="A0A2S8SWW9"/>
<accession>A0A2S8SWW9</accession>
<proteinExistence type="predicted"/>
<feature type="transmembrane region" description="Helical" evidence="1">
    <location>
        <begin position="98"/>
        <end position="119"/>
    </location>
</feature>
<dbReference type="PANTHER" id="PTHR36974:SF1">
    <property type="entry name" value="DOXX FAMILY MEMBRANE PROTEIN"/>
    <property type="match status" value="1"/>
</dbReference>
<keyword evidence="1" id="KW-0812">Transmembrane</keyword>
<dbReference type="Proteomes" id="UP000237684">
    <property type="component" value="Unassembled WGS sequence"/>
</dbReference>
<keyword evidence="3" id="KW-1185">Reference proteome</keyword>
<reference evidence="2 3" key="1">
    <citation type="journal article" date="2018" name="Syst. Appl. Microbiol.">
        <title>Abditibacterium utsteinense sp. nov., the first cultivated member of candidate phylum FBP, isolated from ice-free Antarctic soil samples.</title>
        <authorList>
            <person name="Tahon G."/>
            <person name="Tytgat B."/>
            <person name="Lebbe L."/>
            <person name="Carlier A."/>
            <person name="Willems A."/>
        </authorList>
    </citation>
    <scope>NUCLEOTIDE SEQUENCE [LARGE SCALE GENOMIC DNA]</scope>
    <source>
        <strain evidence="2 3">LMG 29911</strain>
    </source>
</reference>
<keyword evidence="1" id="KW-1133">Transmembrane helix</keyword>
<keyword evidence="1" id="KW-0472">Membrane</keyword>
<sequence length="127" mass="13969">MRTFLRLLLALTFTLAGVMHFRAASIYLKVMPPFLPFPLALVYLSGAAEIAGGLGILPSPTRKLAGIGLIALLIAVFPANIQMAVQGTGQLGIDVPRWIWWARLPFQAVFIAWVWFVTLQSPSIHKK</sequence>
<dbReference type="EMBL" id="NIGF01000001">
    <property type="protein sequence ID" value="PQV65298.1"/>
    <property type="molecule type" value="Genomic_DNA"/>
</dbReference>
<evidence type="ECO:0000256" key="1">
    <source>
        <dbReference type="SAM" id="Phobius"/>
    </source>
</evidence>
<organism evidence="2 3">
    <name type="scientific">Abditibacterium utsteinense</name>
    <dbReference type="NCBI Taxonomy" id="1960156"/>
    <lineage>
        <taxon>Bacteria</taxon>
        <taxon>Pseudomonadati</taxon>
        <taxon>Abditibacteriota</taxon>
        <taxon>Abditibacteriia</taxon>
        <taxon>Abditibacteriales</taxon>
        <taxon>Abditibacteriaceae</taxon>
        <taxon>Abditibacterium</taxon>
    </lineage>
</organism>
<gene>
    <name evidence="2" type="ORF">B1R32_10136</name>
</gene>
<protein>
    <submittedName>
        <fullName evidence="2">Putative membrane protein</fullName>
    </submittedName>
</protein>
<name>A0A2S8SWW9_9BACT</name>
<comment type="caution">
    <text evidence="2">The sequence shown here is derived from an EMBL/GenBank/DDBJ whole genome shotgun (WGS) entry which is preliminary data.</text>
</comment>
<dbReference type="OrthoDB" id="327939at2"/>
<feature type="transmembrane region" description="Helical" evidence="1">
    <location>
        <begin position="39"/>
        <end position="57"/>
    </location>
</feature>
<dbReference type="PANTHER" id="PTHR36974">
    <property type="entry name" value="MEMBRANE PROTEIN-RELATED"/>
    <property type="match status" value="1"/>
</dbReference>
<dbReference type="InParanoid" id="A0A2S8SWW9"/>
<evidence type="ECO:0000313" key="3">
    <source>
        <dbReference type="Proteomes" id="UP000237684"/>
    </source>
</evidence>
<evidence type="ECO:0000313" key="2">
    <source>
        <dbReference type="EMBL" id="PQV65298.1"/>
    </source>
</evidence>